<evidence type="ECO:0000259" key="11">
    <source>
        <dbReference type="PROSITE" id="PS51779"/>
    </source>
</evidence>
<dbReference type="EMBL" id="QGKL01000010">
    <property type="protein sequence ID" value="PWQ98739.1"/>
    <property type="molecule type" value="Genomic_DNA"/>
</dbReference>
<dbReference type="InterPro" id="IPR034746">
    <property type="entry name" value="POTRA"/>
</dbReference>
<comment type="subcellular location">
    <subcellularLocation>
        <location evidence="9">Cell inner membrane</location>
        <topology evidence="9">Single-pass type II membrane protein</topology>
    </subcellularLocation>
    <subcellularLocation>
        <location evidence="1">Membrane</location>
    </subcellularLocation>
    <text evidence="9">Localizes to the division septum.</text>
</comment>
<evidence type="ECO:0000256" key="10">
    <source>
        <dbReference type="SAM" id="MobiDB-lite"/>
    </source>
</evidence>
<evidence type="ECO:0000256" key="1">
    <source>
        <dbReference type="ARBA" id="ARBA00004370"/>
    </source>
</evidence>
<evidence type="ECO:0000256" key="6">
    <source>
        <dbReference type="ARBA" id="ARBA00022989"/>
    </source>
</evidence>
<evidence type="ECO:0000256" key="7">
    <source>
        <dbReference type="ARBA" id="ARBA00023136"/>
    </source>
</evidence>
<dbReference type="PROSITE" id="PS51779">
    <property type="entry name" value="POTRA"/>
    <property type="match status" value="1"/>
</dbReference>
<comment type="similarity">
    <text evidence="9">Belongs to the FtsQ/DivIB family. FtsQ subfamily.</text>
</comment>
<dbReference type="Gene3D" id="3.40.50.11690">
    <property type="entry name" value="Cell division protein FtsQ/DivIB"/>
    <property type="match status" value="1"/>
</dbReference>
<accession>A0A317CK83</accession>
<comment type="subunit">
    <text evidence="9">Part of a complex composed of FtsB, FtsL and FtsQ.</text>
</comment>
<protein>
    <recommendedName>
        <fullName evidence="9">Cell division protein FtsQ</fullName>
    </recommendedName>
</protein>
<comment type="caution">
    <text evidence="12">The sequence shown here is derived from an EMBL/GenBank/DDBJ whole genome shotgun (WGS) entry which is preliminary data.</text>
</comment>
<dbReference type="OrthoDB" id="9790370at2"/>
<dbReference type="GO" id="GO:0043093">
    <property type="term" value="P:FtsZ-dependent cytokinesis"/>
    <property type="evidence" value="ECO:0007669"/>
    <property type="project" value="UniProtKB-UniRule"/>
</dbReference>
<feature type="compositionally biased region" description="Basic residues" evidence="10">
    <location>
        <begin position="1"/>
        <end position="19"/>
    </location>
</feature>
<dbReference type="GO" id="GO:0005886">
    <property type="term" value="C:plasma membrane"/>
    <property type="evidence" value="ECO:0007669"/>
    <property type="project" value="UniProtKB-SubCell"/>
</dbReference>
<dbReference type="GO" id="GO:0090529">
    <property type="term" value="P:cell septum assembly"/>
    <property type="evidence" value="ECO:0007669"/>
    <property type="project" value="InterPro"/>
</dbReference>
<evidence type="ECO:0000313" key="12">
    <source>
        <dbReference type="EMBL" id="PWQ98739.1"/>
    </source>
</evidence>
<keyword evidence="4 9" id="KW-0132">Cell division</keyword>
<keyword evidence="7 9" id="KW-0472">Membrane</keyword>
<dbReference type="RefSeq" id="WP_109821895.1">
    <property type="nucleotide sequence ID" value="NZ_QGKL01000010.1"/>
</dbReference>
<keyword evidence="8 9" id="KW-0131">Cell cycle</keyword>
<keyword evidence="3 9" id="KW-0997">Cell inner membrane</keyword>
<dbReference type="InterPro" id="IPR045335">
    <property type="entry name" value="FtsQ_C_sf"/>
</dbReference>
<keyword evidence="5 9" id="KW-0812">Transmembrane</keyword>
<feature type="domain" description="POTRA" evidence="11">
    <location>
        <begin position="69"/>
        <end position="143"/>
    </location>
</feature>
<comment type="function">
    <text evidence="9">Essential cell division protein. May link together the upstream cell division proteins, which are predominantly cytoplasmic, with the downstream cell division proteins, which are predominantly periplasmic. May control correct divisome assembly.</text>
</comment>
<dbReference type="GO" id="GO:0032153">
    <property type="term" value="C:cell division site"/>
    <property type="evidence" value="ECO:0007669"/>
    <property type="project" value="UniProtKB-UniRule"/>
</dbReference>
<gene>
    <name evidence="9" type="primary">ftsQ</name>
    <name evidence="12" type="ORF">DKT75_02720</name>
</gene>
<dbReference type="Proteomes" id="UP000245506">
    <property type="component" value="Unassembled WGS sequence"/>
</dbReference>
<dbReference type="PANTHER" id="PTHR35851">
    <property type="entry name" value="CELL DIVISION PROTEIN FTSQ"/>
    <property type="match status" value="1"/>
</dbReference>
<evidence type="ECO:0000256" key="5">
    <source>
        <dbReference type="ARBA" id="ARBA00022692"/>
    </source>
</evidence>
<keyword evidence="6 9" id="KW-1133">Transmembrane helix</keyword>
<evidence type="ECO:0000256" key="3">
    <source>
        <dbReference type="ARBA" id="ARBA00022519"/>
    </source>
</evidence>
<feature type="region of interest" description="Disordered" evidence="10">
    <location>
        <begin position="1"/>
        <end position="33"/>
    </location>
</feature>
<dbReference type="Gene3D" id="3.10.20.310">
    <property type="entry name" value="membrane protein fhac"/>
    <property type="match status" value="1"/>
</dbReference>
<evidence type="ECO:0000256" key="4">
    <source>
        <dbReference type="ARBA" id="ARBA00022618"/>
    </source>
</evidence>
<dbReference type="InterPro" id="IPR005548">
    <property type="entry name" value="Cell_div_FtsQ/DivIB_C"/>
</dbReference>
<evidence type="ECO:0000256" key="9">
    <source>
        <dbReference type="HAMAP-Rule" id="MF_00911"/>
    </source>
</evidence>
<dbReference type="InterPro" id="IPR013685">
    <property type="entry name" value="POTRA_FtsQ_type"/>
</dbReference>
<dbReference type="Pfam" id="PF08478">
    <property type="entry name" value="POTRA_1"/>
    <property type="match status" value="1"/>
</dbReference>
<evidence type="ECO:0000256" key="2">
    <source>
        <dbReference type="ARBA" id="ARBA00022475"/>
    </source>
</evidence>
<dbReference type="HAMAP" id="MF_00911">
    <property type="entry name" value="FtsQ_subfam"/>
    <property type="match status" value="1"/>
</dbReference>
<dbReference type="AlphaFoldDB" id="A0A317CK83"/>
<dbReference type="InterPro" id="IPR026579">
    <property type="entry name" value="FtsQ"/>
</dbReference>
<proteinExistence type="inferred from homology"/>
<feature type="transmembrane region" description="Helical" evidence="9">
    <location>
        <begin position="43"/>
        <end position="63"/>
    </location>
</feature>
<organism evidence="12 13">
    <name type="scientific">Leucothrix arctica</name>
    <dbReference type="NCBI Taxonomy" id="1481894"/>
    <lineage>
        <taxon>Bacteria</taxon>
        <taxon>Pseudomonadati</taxon>
        <taxon>Pseudomonadota</taxon>
        <taxon>Gammaproteobacteria</taxon>
        <taxon>Thiotrichales</taxon>
        <taxon>Thiotrichaceae</taxon>
        <taxon>Leucothrix</taxon>
    </lineage>
</organism>
<dbReference type="PANTHER" id="PTHR35851:SF1">
    <property type="entry name" value="CELL DIVISION PROTEIN FTSQ"/>
    <property type="match status" value="1"/>
</dbReference>
<keyword evidence="2 9" id="KW-1003">Cell membrane</keyword>
<keyword evidence="13" id="KW-1185">Reference proteome</keyword>
<name>A0A317CK83_9GAMM</name>
<evidence type="ECO:0000313" key="13">
    <source>
        <dbReference type="Proteomes" id="UP000245506"/>
    </source>
</evidence>
<reference evidence="12 13" key="1">
    <citation type="submission" date="2018-05" db="EMBL/GenBank/DDBJ databases">
        <title>Leucothrix arctica sp. nov., isolated from Arctic seawater.</title>
        <authorList>
            <person name="Choi A."/>
            <person name="Baek K."/>
        </authorList>
    </citation>
    <scope>NUCLEOTIDE SEQUENCE [LARGE SCALE GENOMIC DNA]</scope>
    <source>
        <strain evidence="12 13">IMCC9719</strain>
    </source>
</reference>
<sequence>MATQVTKKKRPQATRRKTVKQPNTSGGMSWKKPSVSAQGLKRLSTTLLVLAPVLLISASYIWFNRPENLTIESVTIGSSDRVNGLQYLSKDELRPIVQPFVATNLFMLDAKGLEEELEFNPWVYSASLTKMWPKKLEVTIYEERPIAFWGEGSMLNEYGEIIDAELPDKVGQLPVLFSPEDNGRMMVENYLKVQQWTRDFPVKIVEFREDARGSWQLKLENGLTVNIGREKQEKRLRRFVVGYKRELVDSIEKIHTVDLRYTNGFAVKWKSNWQIKQEASRKKG</sequence>
<dbReference type="Pfam" id="PF03799">
    <property type="entry name" value="FtsQ_DivIB_C"/>
    <property type="match status" value="1"/>
</dbReference>
<evidence type="ECO:0000256" key="8">
    <source>
        <dbReference type="ARBA" id="ARBA00023306"/>
    </source>
</evidence>